<dbReference type="SUPFAM" id="SSF51445">
    <property type="entry name" value="(Trans)glycosidases"/>
    <property type="match status" value="1"/>
</dbReference>
<dbReference type="STRING" id="1172194.WQQ_04280"/>
<dbReference type="InterPro" id="IPR006047">
    <property type="entry name" value="GH13_cat_dom"/>
</dbReference>
<feature type="domain" description="Glycosyl hydrolase family 13 catalytic" evidence="1">
    <location>
        <begin position="23"/>
        <end position="664"/>
    </location>
</feature>
<dbReference type="PANTHER" id="PTHR10357:SF216">
    <property type="entry name" value="MALTOOLIGOSYL TREHALOSE SYNTHASE-RELATED"/>
    <property type="match status" value="1"/>
</dbReference>
<dbReference type="InterPro" id="IPR017853">
    <property type="entry name" value="GH"/>
</dbReference>
<accession>I8I2V5</accession>
<protein>
    <recommendedName>
        <fullName evidence="1">Glycosyl hydrolase family 13 catalytic domain-containing protein</fullName>
    </recommendedName>
</protein>
<dbReference type="GO" id="GO:0030980">
    <property type="term" value="P:alpha-glucan catabolic process"/>
    <property type="evidence" value="ECO:0007669"/>
    <property type="project" value="TreeGrafter"/>
</dbReference>
<reference evidence="2 3" key="1">
    <citation type="journal article" date="2012" name="J. Bacteriol.">
        <title>Genome Sequence of n-Alkane-Degrading Hydrocarboniphaga effusa Strain AP103T (ATCC BAA-332T).</title>
        <authorList>
            <person name="Chang H.K."/>
            <person name="Zylstra G.J."/>
            <person name="Chae J.C."/>
        </authorList>
    </citation>
    <scope>NUCLEOTIDE SEQUENCE [LARGE SCALE GENOMIC DNA]</scope>
    <source>
        <strain evidence="2 3">AP103</strain>
    </source>
</reference>
<dbReference type="PANTHER" id="PTHR10357">
    <property type="entry name" value="ALPHA-AMYLASE FAMILY MEMBER"/>
    <property type="match status" value="1"/>
</dbReference>
<dbReference type="Proteomes" id="UP000003704">
    <property type="component" value="Unassembled WGS sequence"/>
</dbReference>
<proteinExistence type="predicted"/>
<dbReference type="NCBIfam" id="TIGR02401">
    <property type="entry name" value="trehalose_TreY"/>
    <property type="match status" value="1"/>
</dbReference>
<dbReference type="PATRIC" id="fig|1172194.4.peg.407"/>
<name>I8I2V5_9GAMM</name>
<evidence type="ECO:0000313" key="2">
    <source>
        <dbReference type="EMBL" id="EIT70291.1"/>
    </source>
</evidence>
<sequence length="925" mass="103308">MKAPQSAQLPRATYRLQLHKDFTFDDAIEVLPYIADLGVSHLYLSPIMAARPGSTHGYDVIDHNRVNPELGGEEGFDRLCAKAQSLGLGIILDLVPNHVGVGADNAAWMEMLEWGQRSAKAGMFDVDWNSSRRNLQGKVLLPVLGAPFGIVLEQGELTLRLDAQAGQIDAWYYETRLPVSPLDYLALLEPSLKRYTGEHARELANLVRDFEALSTHQGSDQSLIDTARGLKSRLAEAVRTDAELAAAIASTLAEFSKDWRALGELLDRQAYRAAYWRVSADEINYRRFFDINDLAGLRVEREALFASMHERVFEFVAQGKVQGLRIDHVDGLLDPREYAERLQAAAGKPDAPIYIVIEKILAPHESLPESWPVAGTTGYDTLNLVGGLFIDPASERALSLLYRRYTRRDEDFDSLLVRSKLQILQESLASEVGVLANAVQTLSASDWHSRDFTYAGIRRALESLIAHFPVYRPYLDRRLAPSAADLRVIDWAVGRAKKAAGAVDTSVFDFLGKLLKGELCAPDSGYDAELALRAAQRFQQLSGPAMAKGLEDTSFYRHFRLLAHNEVGGDPRRYAVTVSAFHRANEERLRKFPADMLGATTHDTKRGEDARMRIAALSGMTAEWGRRVSAWTRANRRWVGEHEGEAAPDRNHQYYFYQTLVGAWPMELRVDDVDGAAALAERVIEAMLKAVREGKERSSWTNQVAAYEDAVRSFVRGALDASKPNAFLLDFAEFMQRVGALGALNSLSQTLLRLTMPGVPDLYQGSESWQLSMVDPDNRRPVDYARLREQLAELRKESNPAALMQRWADGLPKLHLVQRVLELRRRKPLLFAAGVYRPLAAQGERADHLVAYAREDDSAQLLVLAPRLWPALQPDPAQPADWRDTQLMLPNGQYRDLLSDRVVNGGARNVSELLSAFPVALLLRA</sequence>
<dbReference type="RefSeq" id="WP_007183387.1">
    <property type="nucleotide sequence ID" value="NZ_AKGD01000001.1"/>
</dbReference>
<keyword evidence="3" id="KW-1185">Reference proteome</keyword>
<dbReference type="GO" id="GO:0005992">
    <property type="term" value="P:trehalose biosynthetic process"/>
    <property type="evidence" value="ECO:0007669"/>
    <property type="project" value="TreeGrafter"/>
</dbReference>
<dbReference type="Gene3D" id="3.20.20.80">
    <property type="entry name" value="Glycosidases"/>
    <property type="match status" value="3"/>
</dbReference>
<dbReference type="GO" id="GO:0047470">
    <property type="term" value="F:(1,4)-alpha-D-glucan 1-alpha-D-glucosylmutase activity"/>
    <property type="evidence" value="ECO:0007669"/>
    <property type="project" value="TreeGrafter"/>
</dbReference>
<dbReference type="Pfam" id="PF00128">
    <property type="entry name" value="Alpha-amylase"/>
    <property type="match status" value="1"/>
</dbReference>
<comment type="caution">
    <text evidence="2">The sequence shown here is derived from an EMBL/GenBank/DDBJ whole genome shotgun (WGS) entry which is preliminary data.</text>
</comment>
<evidence type="ECO:0000259" key="1">
    <source>
        <dbReference type="SMART" id="SM00642"/>
    </source>
</evidence>
<organism evidence="2 3">
    <name type="scientific">Hydrocarboniphaga effusa AP103</name>
    <dbReference type="NCBI Taxonomy" id="1172194"/>
    <lineage>
        <taxon>Bacteria</taxon>
        <taxon>Pseudomonadati</taxon>
        <taxon>Pseudomonadota</taxon>
        <taxon>Gammaproteobacteria</taxon>
        <taxon>Nevskiales</taxon>
        <taxon>Nevskiaceae</taxon>
        <taxon>Hydrocarboniphaga</taxon>
    </lineage>
</organism>
<dbReference type="InterPro" id="IPR012767">
    <property type="entry name" value="Trehalose_TreY"/>
</dbReference>
<dbReference type="OrthoDB" id="9761577at2"/>
<dbReference type="EMBL" id="AKGD01000001">
    <property type="protein sequence ID" value="EIT70291.1"/>
    <property type="molecule type" value="Genomic_DNA"/>
</dbReference>
<dbReference type="SMART" id="SM00642">
    <property type="entry name" value="Aamy"/>
    <property type="match status" value="1"/>
</dbReference>
<evidence type="ECO:0000313" key="3">
    <source>
        <dbReference type="Proteomes" id="UP000003704"/>
    </source>
</evidence>
<dbReference type="CDD" id="cd11336">
    <property type="entry name" value="AmyAc_MTSase"/>
    <property type="match status" value="1"/>
</dbReference>
<gene>
    <name evidence="2" type="ORF">WQQ_04280</name>
</gene>
<dbReference type="AlphaFoldDB" id="I8I2V5"/>